<dbReference type="AlphaFoldDB" id="A0A6P1XZ47"/>
<dbReference type="GO" id="GO:0035438">
    <property type="term" value="F:cyclic-di-GMP binding"/>
    <property type="evidence" value="ECO:0007669"/>
    <property type="project" value="InterPro"/>
</dbReference>
<evidence type="ECO:0000313" key="3">
    <source>
        <dbReference type="EMBL" id="QHX42534.1"/>
    </source>
</evidence>
<gene>
    <name evidence="3" type="ORF">GWP43_02695</name>
</gene>
<dbReference type="KEGG" id="trz:GWP43_02695"/>
<dbReference type="Pfam" id="PF20424">
    <property type="entry name" value="PilZN3"/>
    <property type="match status" value="1"/>
</dbReference>
<proteinExistence type="predicted"/>
<evidence type="ECO:0000259" key="2">
    <source>
        <dbReference type="Pfam" id="PF20424"/>
    </source>
</evidence>
<sequence length="272" mass="30481">MGFLTSQQVNKYYDFFQKAEITFTKEVIQAMNLNAQQSSIRCVGSEGGPWPCVINSSSMIGAKVIVPQHCGIYEKICEGSTAVSLWFSFSQTNGKSDLSFFVSGKVVSCTPYTVTPDLLLLSIEYTQRAPDDLIEKLGLLVDAKANTTKRGNERIELNAEAMRKLSLTKKETIVYIENIPRRCIVRDISFSGAKFIMAGIAPFLLNKDCVLKFDFDDPTVIVGLRGKIIRAELVEKRKDLIAVAMAYNASTVPLAYKIRLTQYFNQQRKIYP</sequence>
<dbReference type="EMBL" id="CP048020">
    <property type="protein sequence ID" value="QHX42534.1"/>
    <property type="molecule type" value="Genomic_DNA"/>
</dbReference>
<reference evidence="3 4" key="1">
    <citation type="submission" date="2020-01" db="EMBL/GenBank/DDBJ databases">
        <title>Complete genome sequence of a human oral phylogroup 1 Treponema sp. strain ATCC 700766, originally isolated from periodontitis dental plaque.</title>
        <authorList>
            <person name="Chan Y."/>
            <person name="Huo Y.-B."/>
            <person name="Yu X.-L."/>
            <person name="Zeng H."/>
            <person name="Leung W.-K."/>
            <person name="Watt R.M."/>
        </authorList>
    </citation>
    <scope>NUCLEOTIDE SEQUENCE [LARGE SCALE GENOMIC DNA]</scope>
    <source>
        <strain evidence="3 4">OMZ 804</strain>
    </source>
</reference>
<feature type="domain" description="PilZN3" evidence="2">
    <location>
        <begin position="7"/>
        <end position="144"/>
    </location>
</feature>
<dbReference type="RefSeq" id="WP_162662500.1">
    <property type="nucleotide sequence ID" value="NZ_CP048020.1"/>
</dbReference>
<evidence type="ECO:0000313" key="4">
    <source>
        <dbReference type="Proteomes" id="UP000464374"/>
    </source>
</evidence>
<protein>
    <submittedName>
        <fullName evidence="3">PilZ domain-containing protein</fullName>
    </submittedName>
</protein>
<dbReference type="Pfam" id="PF07238">
    <property type="entry name" value="PilZ"/>
    <property type="match status" value="1"/>
</dbReference>
<dbReference type="InterPro" id="IPR009875">
    <property type="entry name" value="PilZ_domain"/>
</dbReference>
<organism evidence="3 4">
    <name type="scientific">Treponema vincentii</name>
    <dbReference type="NCBI Taxonomy" id="69710"/>
    <lineage>
        <taxon>Bacteria</taxon>
        <taxon>Pseudomonadati</taxon>
        <taxon>Spirochaetota</taxon>
        <taxon>Spirochaetia</taxon>
        <taxon>Spirochaetales</taxon>
        <taxon>Treponemataceae</taxon>
        <taxon>Treponema</taxon>
    </lineage>
</organism>
<dbReference type="InterPro" id="IPR046853">
    <property type="entry name" value="PilZN3"/>
</dbReference>
<dbReference type="SUPFAM" id="SSF141371">
    <property type="entry name" value="PilZ domain-like"/>
    <property type="match status" value="1"/>
</dbReference>
<name>A0A6P1XZ47_9SPIR</name>
<feature type="domain" description="PilZ" evidence="1">
    <location>
        <begin position="177"/>
        <end position="240"/>
    </location>
</feature>
<evidence type="ECO:0000259" key="1">
    <source>
        <dbReference type="Pfam" id="PF07238"/>
    </source>
</evidence>
<accession>A0A6P1XZ47</accession>
<dbReference type="Proteomes" id="UP000464374">
    <property type="component" value="Chromosome"/>
</dbReference>